<accession>A0A7X0XYI0</accession>
<organism evidence="2 3">
    <name type="scientific">Listeria booriae</name>
    <dbReference type="NCBI Taxonomy" id="1552123"/>
    <lineage>
        <taxon>Bacteria</taxon>
        <taxon>Bacillati</taxon>
        <taxon>Bacillota</taxon>
        <taxon>Bacilli</taxon>
        <taxon>Bacillales</taxon>
        <taxon>Listeriaceae</taxon>
        <taxon>Listeria</taxon>
    </lineage>
</organism>
<dbReference type="RefSeq" id="WP_185524372.1">
    <property type="nucleotide sequence ID" value="NZ_JAARVG010000009.1"/>
</dbReference>
<feature type="domain" description="Transposase IS204/IS1001/IS1096/IS1165 DDE" evidence="1">
    <location>
        <begin position="2"/>
        <end position="104"/>
    </location>
</feature>
<dbReference type="InterPro" id="IPR047951">
    <property type="entry name" value="Transpos_ISL3"/>
</dbReference>
<dbReference type="Pfam" id="PF01610">
    <property type="entry name" value="DDE_Tnp_ISL3"/>
    <property type="match status" value="1"/>
</dbReference>
<name>A0A7X0XYI0_9LIST</name>
<comment type="caution">
    <text evidence="2">The sequence shown here is derived from an EMBL/GenBank/DDBJ whole genome shotgun (WGS) entry which is preliminary data.</text>
</comment>
<dbReference type="AlphaFoldDB" id="A0A7X0XYI0"/>
<gene>
    <name evidence="2" type="ORF">HCA52_11135</name>
</gene>
<evidence type="ECO:0000313" key="3">
    <source>
        <dbReference type="Proteomes" id="UP000539064"/>
    </source>
</evidence>
<dbReference type="EMBL" id="JAARVG010000009">
    <property type="protein sequence ID" value="MBC1793974.1"/>
    <property type="molecule type" value="Genomic_DNA"/>
</dbReference>
<dbReference type="Proteomes" id="UP000539064">
    <property type="component" value="Unassembled WGS sequence"/>
</dbReference>
<dbReference type="PANTHER" id="PTHR33498">
    <property type="entry name" value="TRANSPOSASE FOR INSERTION SEQUENCE ELEMENT IS1557"/>
    <property type="match status" value="1"/>
</dbReference>
<evidence type="ECO:0000313" key="2">
    <source>
        <dbReference type="EMBL" id="MBC1793974.1"/>
    </source>
</evidence>
<sequence>LHPDLQTAYDIKEAYQAWFDTNKRKERRDVRQTLHDFYQLVRDTHLPEFIKAIGTLERWETEIINAFIYPHLSNGFVEGINNRTKVIKRTSYGFKNFSRFRAKILAQHFIKDFDISVG</sequence>
<evidence type="ECO:0000259" key="1">
    <source>
        <dbReference type="Pfam" id="PF01610"/>
    </source>
</evidence>
<proteinExistence type="predicted"/>
<protein>
    <submittedName>
        <fullName evidence="2">Transposase</fullName>
    </submittedName>
</protein>
<dbReference type="InterPro" id="IPR002560">
    <property type="entry name" value="Transposase_DDE"/>
</dbReference>
<dbReference type="PANTHER" id="PTHR33498:SF1">
    <property type="entry name" value="TRANSPOSASE FOR INSERTION SEQUENCE ELEMENT IS1557"/>
    <property type="match status" value="1"/>
</dbReference>
<reference evidence="2 3" key="1">
    <citation type="submission" date="2020-03" db="EMBL/GenBank/DDBJ databases">
        <title>Soil Listeria distribution.</title>
        <authorList>
            <person name="Liao J."/>
            <person name="Wiedmann M."/>
        </authorList>
    </citation>
    <scope>NUCLEOTIDE SEQUENCE [LARGE SCALE GENOMIC DNA]</scope>
    <source>
        <strain evidence="2 3">FSL L7-0978</strain>
    </source>
</reference>
<feature type="non-terminal residue" evidence="2">
    <location>
        <position position="1"/>
    </location>
</feature>